<dbReference type="GO" id="GO:0005886">
    <property type="term" value="C:plasma membrane"/>
    <property type="evidence" value="ECO:0007669"/>
    <property type="project" value="UniProtKB-SubCell"/>
</dbReference>
<evidence type="ECO:0000256" key="3">
    <source>
        <dbReference type="ARBA" id="ARBA00022475"/>
    </source>
</evidence>
<comment type="subcellular location">
    <subcellularLocation>
        <location evidence="1">Cell membrane</location>
        <topology evidence="1">Multi-pass membrane protein</topology>
    </subcellularLocation>
    <subcellularLocation>
        <location evidence="9">Membrane</location>
        <topology evidence="9">Multi-pass membrane protein</topology>
    </subcellularLocation>
</comment>
<dbReference type="InterPro" id="IPR047196">
    <property type="entry name" value="YidC_ALB_C"/>
</dbReference>
<feature type="transmembrane region" description="Helical" evidence="11">
    <location>
        <begin position="20"/>
        <end position="42"/>
    </location>
</feature>
<evidence type="ECO:0000256" key="7">
    <source>
        <dbReference type="ARBA" id="ARBA00023136"/>
    </source>
</evidence>
<protein>
    <submittedName>
        <fullName evidence="13">Inner membrane protein translocase and chaperone YidC, short form OxaI-like</fullName>
    </submittedName>
</protein>
<feature type="compositionally biased region" description="Basic residues" evidence="10">
    <location>
        <begin position="255"/>
        <end position="272"/>
    </location>
</feature>
<accession>A0A6I6DDN7</accession>
<evidence type="ECO:0000256" key="9">
    <source>
        <dbReference type="RuleBase" id="RU003945"/>
    </source>
</evidence>
<keyword evidence="3" id="KW-1003">Cell membrane</keyword>
<keyword evidence="5" id="KW-0653">Protein transport</keyword>
<proteinExistence type="inferred from homology"/>
<evidence type="ECO:0000313" key="14">
    <source>
        <dbReference type="Proteomes" id="UP000426444"/>
    </source>
</evidence>
<dbReference type="PRINTS" id="PR00701">
    <property type="entry name" value="60KDINNERMP"/>
</dbReference>
<dbReference type="CDD" id="cd20070">
    <property type="entry name" value="5TM_YidC_Alb3"/>
    <property type="match status" value="1"/>
</dbReference>
<keyword evidence="4 9" id="KW-0812">Transmembrane</keyword>
<dbReference type="GO" id="GO:0032977">
    <property type="term" value="F:membrane insertase activity"/>
    <property type="evidence" value="ECO:0007669"/>
    <property type="project" value="InterPro"/>
</dbReference>
<keyword evidence="7 11" id="KW-0472">Membrane</keyword>
<evidence type="ECO:0000313" key="13">
    <source>
        <dbReference type="EMBL" id="QGU00612.1"/>
    </source>
</evidence>
<feature type="compositionally biased region" description="Acidic residues" evidence="10">
    <location>
        <begin position="223"/>
        <end position="241"/>
    </location>
</feature>
<keyword evidence="2" id="KW-0813">Transport</keyword>
<dbReference type="AlphaFoldDB" id="A0A6I6DDN7"/>
<dbReference type="NCBIfam" id="TIGR03592">
    <property type="entry name" value="yidC_oxa1_cterm"/>
    <property type="match status" value="1"/>
</dbReference>
<feature type="domain" description="Membrane insertase YidC/Oxa/ALB C-terminal" evidence="12">
    <location>
        <begin position="23"/>
        <end position="203"/>
    </location>
</feature>
<dbReference type="Pfam" id="PF02096">
    <property type="entry name" value="60KD_IMP"/>
    <property type="match status" value="1"/>
</dbReference>
<sequence length="272" mass="30907">MQWFTDVIHFFYSITESIGVPSYGLAIILITIVIKIILFPLTQKQMKSMRAMQALQPKMKYLQEKYKDDPQTMQTKVMQLYKDNGVNPFGGCLPLLIQLPIFIAFFQALMDFPFLEGAPTGFLWIPDIAQPDSLFILAILAAVTTYAMQRVSMVNTNDPTQRILLYIMPLFMAFIAATMPAGLPLYWITFNLLSIAQQLYVNKLLDNATTVAADTGTGVQIDVDIEEEEVNEEEINEEEETKENTNKNNTNTTNTKKKKKKGKNKEGKRRKG</sequence>
<evidence type="ECO:0000256" key="6">
    <source>
        <dbReference type="ARBA" id="ARBA00022989"/>
    </source>
</evidence>
<dbReference type="GO" id="GO:0015031">
    <property type="term" value="P:protein transport"/>
    <property type="evidence" value="ECO:0007669"/>
    <property type="project" value="UniProtKB-KW"/>
</dbReference>
<reference evidence="14" key="1">
    <citation type="journal article" date="2019" name="Microbiology">
        <title>Complete Genome Sequence of an Uncultured Bacterium of the Candidate Phylum Bipolaricaulota.</title>
        <authorList>
            <person name="Kadnikov V.V."/>
            <person name="Mardanov A.V."/>
            <person name="Beletsky A.V."/>
            <person name="Frank Y.A."/>
            <person name="Karnachuk O.V."/>
            <person name="Ravin N.V."/>
        </authorList>
    </citation>
    <scope>NUCLEOTIDE SEQUENCE [LARGE SCALE GENOMIC DNA]</scope>
</reference>
<feature type="transmembrane region" description="Helical" evidence="11">
    <location>
        <begin position="86"/>
        <end position="109"/>
    </location>
</feature>
<evidence type="ECO:0000256" key="4">
    <source>
        <dbReference type="ARBA" id="ARBA00022692"/>
    </source>
</evidence>
<feature type="region of interest" description="Disordered" evidence="10">
    <location>
        <begin position="222"/>
        <end position="272"/>
    </location>
</feature>
<dbReference type="KEGG" id="salq:SYNTR_2018"/>
<keyword evidence="14" id="KW-1185">Reference proteome</keyword>
<organism evidence="13 14">
    <name type="scientific">Candidatus Syntrophocurvum alkaliphilum</name>
    <dbReference type="NCBI Taxonomy" id="2293317"/>
    <lineage>
        <taxon>Bacteria</taxon>
        <taxon>Bacillati</taxon>
        <taxon>Bacillota</taxon>
        <taxon>Clostridia</taxon>
        <taxon>Eubacteriales</taxon>
        <taxon>Syntrophomonadaceae</taxon>
        <taxon>Candidatus Syntrophocurvum</taxon>
    </lineage>
</organism>
<name>A0A6I6DDN7_9FIRM</name>
<evidence type="ECO:0000259" key="12">
    <source>
        <dbReference type="Pfam" id="PF02096"/>
    </source>
</evidence>
<keyword evidence="8" id="KW-0143">Chaperone</keyword>
<dbReference type="PANTHER" id="PTHR12428:SF65">
    <property type="entry name" value="CYTOCHROME C OXIDASE ASSEMBLY PROTEIN COX18, MITOCHONDRIAL"/>
    <property type="match status" value="1"/>
</dbReference>
<dbReference type="InterPro" id="IPR001708">
    <property type="entry name" value="YidC/ALB3/OXA1/COX18"/>
</dbReference>
<evidence type="ECO:0000256" key="10">
    <source>
        <dbReference type="SAM" id="MobiDB-lite"/>
    </source>
</evidence>
<comment type="similarity">
    <text evidence="9">Belongs to the OXA1/ALB3/YidC family.</text>
</comment>
<evidence type="ECO:0000256" key="8">
    <source>
        <dbReference type="ARBA" id="ARBA00023186"/>
    </source>
</evidence>
<evidence type="ECO:0000256" key="1">
    <source>
        <dbReference type="ARBA" id="ARBA00004651"/>
    </source>
</evidence>
<dbReference type="Proteomes" id="UP000426444">
    <property type="component" value="Chromosome"/>
</dbReference>
<dbReference type="PANTHER" id="PTHR12428">
    <property type="entry name" value="OXA1"/>
    <property type="match status" value="1"/>
</dbReference>
<evidence type="ECO:0000256" key="5">
    <source>
        <dbReference type="ARBA" id="ARBA00022927"/>
    </source>
</evidence>
<dbReference type="GO" id="GO:0051205">
    <property type="term" value="P:protein insertion into membrane"/>
    <property type="evidence" value="ECO:0007669"/>
    <property type="project" value="TreeGrafter"/>
</dbReference>
<dbReference type="EMBL" id="CP046457">
    <property type="protein sequence ID" value="QGU00612.1"/>
    <property type="molecule type" value="Genomic_DNA"/>
</dbReference>
<evidence type="ECO:0000256" key="11">
    <source>
        <dbReference type="SAM" id="Phobius"/>
    </source>
</evidence>
<dbReference type="InterPro" id="IPR028055">
    <property type="entry name" value="YidC/Oxa/ALB_C"/>
</dbReference>
<feature type="transmembrane region" description="Helical" evidence="11">
    <location>
        <begin position="163"/>
        <end position="188"/>
    </location>
</feature>
<gene>
    <name evidence="13" type="ORF">SYNTR_2018</name>
</gene>
<keyword evidence="6 11" id="KW-1133">Transmembrane helix</keyword>
<evidence type="ECO:0000256" key="2">
    <source>
        <dbReference type="ARBA" id="ARBA00022448"/>
    </source>
</evidence>